<evidence type="ECO:0000256" key="1">
    <source>
        <dbReference type="ARBA" id="ARBA00011073"/>
    </source>
</evidence>
<evidence type="ECO:0000313" key="7">
    <source>
        <dbReference type="EMBL" id="VDG74456.1"/>
    </source>
</evidence>
<evidence type="ECO:0000256" key="3">
    <source>
        <dbReference type="ARBA" id="ARBA00022801"/>
    </source>
</evidence>
<keyword evidence="3 5" id="KW-0378">Hydrolase</keyword>
<sequence length="741" mass="82845">MDKRPILMKGERLIVPILKKQGFGDKELPYTYNEAKSKIQSSLSAIKEVIKNNRNEFLPNEIVVCARMEEGFLAKSYRPDFLEKDNNMNLVGARKIKSISKDVNGNENIVENKLYFFRTSIRGIEAFENILESDLLSNKAENGLRMLKDIELLDNNEKIFGIKEEDNDIEVEIVLHPLKKDYELAIKKIQEIVGEKCEIRKYDDGPTFILAKINKVNLPGLVKYNFLRTVHPMRNITLPEAIRGTTADAPKLKNINVNNDIKIGVFDGGVCLDNSLLKPFVKAYDISTLPGEDSGINHGTAVCGAVLYGELNCYSANDSIASPKVTVESFRVLPEVNLYKIIDNIVNVVDTRDDIKVYNISFGPSGPIWDDEINRFTYVLDRLAYNKGVIFCVAVGNDGMLEEPFNRIQAPADLVNGIGVGAYSHYNGKKYRAEYSCIGLGREGAKVKPDILAFGGDSRNPFHAISTVDGARSYICGTSFASPVVAGKLGELFSLSNEVSTLIARCLLIHNADGNCLDAKEEGHGIVPDNIDELMTCSSNKVTIIYTGEISEKKYVKLQMPLPDAIKGNNGTVKIDWTIAALTDVNGLDPDGYTSSCIEDTFYPNSNKYKFTKPGEKTRTIDIENDYKIGDELIENGYQQSAFPVSDSPLYLTEIERRENLQWDTLVRKSKSKRVSSLDKPFIIMHCIPRESEGINKLKFCVCITLEYVNYDGDLYNDIIHEYPVLVPLETAIETTIETIV</sequence>
<organism evidence="7 8">
    <name type="scientific">Clostridium carnis</name>
    <dbReference type="NCBI Taxonomy" id="1530"/>
    <lineage>
        <taxon>Bacteria</taxon>
        <taxon>Bacillati</taxon>
        <taxon>Bacillota</taxon>
        <taxon>Clostridia</taxon>
        <taxon>Eubacteriales</taxon>
        <taxon>Clostridiaceae</taxon>
        <taxon>Clostridium</taxon>
    </lineage>
</organism>
<dbReference type="EMBL" id="UYIN01000023">
    <property type="protein sequence ID" value="VDG74456.1"/>
    <property type="molecule type" value="Genomic_DNA"/>
</dbReference>
<comment type="similarity">
    <text evidence="1 5">Belongs to the peptidase S8 family.</text>
</comment>
<dbReference type="Gene3D" id="3.40.50.200">
    <property type="entry name" value="Peptidase S8/S53 domain"/>
    <property type="match status" value="1"/>
</dbReference>
<proteinExistence type="inferred from homology"/>
<dbReference type="PANTHER" id="PTHR43806">
    <property type="entry name" value="PEPTIDASE S8"/>
    <property type="match status" value="1"/>
</dbReference>
<dbReference type="InterPro" id="IPR050131">
    <property type="entry name" value="Peptidase_S8_subtilisin-like"/>
</dbReference>
<dbReference type="Pfam" id="PF00082">
    <property type="entry name" value="Peptidase_S8"/>
    <property type="match status" value="1"/>
</dbReference>
<protein>
    <submittedName>
        <fullName evidence="7">Subtilase family</fullName>
    </submittedName>
</protein>
<dbReference type="InterPro" id="IPR034074">
    <property type="entry name" value="Y4bN_pept_dom"/>
</dbReference>
<dbReference type="PROSITE" id="PS00138">
    <property type="entry name" value="SUBTILASE_SER"/>
    <property type="match status" value="1"/>
</dbReference>
<evidence type="ECO:0000256" key="2">
    <source>
        <dbReference type="ARBA" id="ARBA00022670"/>
    </source>
</evidence>
<dbReference type="PANTHER" id="PTHR43806:SF11">
    <property type="entry name" value="CEREVISIN-RELATED"/>
    <property type="match status" value="1"/>
</dbReference>
<comment type="caution">
    <text evidence="7">The sequence shown here is derived from an EMBL/GenBank/DDBJ whole genome shotgun (WGS) entry which is preliminary data.</text>
</comment>
<feature type="active site" description="Charge relay system" evidence="5">
    <location>
        <position position="267"/>
    </location>
</feature>
<dbReference type="Proteomes" id="UP000277570">
    <property type="component" value="Unassembled WGS sequence"/>
</dbReference>
<evidence type="ECO:0000256" key="4">
    <source>
        <dbReference type="ARBA" id="ARBA00022825"/>
    </source>
</evidence>
<dbReference type="InterPro" id="IPR023828">
    <property type="entry name" value="Peptidase_S8_Ser-AS"/>
</dbReference>
<keyword evidence="4 5" id="KW-0720">Serine protease</keyword>
<dbReference type="SUPFAM" id="SSF52743">
    <property type="entry name" value="Subtilisin-like"/>
    <property type="match status" value="1"/>
</dbReference>
<keyword evidence="8" id="KW-1185">Reference proteome</keyword>
<accession>A0ABY6T0A0</accession>
<name>A0ABY6T0A0_9CLOT</name>
<feature type="active site" description="Charge relay system" evidence="5">
    <location>
        <position position="479"/>
    </location>
</feature>
<dbReference type="PROSITE" id="PS51892">
    <property type="entry name" value="SUBTILASE"/>
    <property type="match status" value="1"/>
</dbReference>
<reference evidence="7 8" key="1">
    <citation type="submission" date="2018-11" db="EMBL/GenBank/DDBJ databases">
        <authorList>
            <consortium name="Pathogen Informatics"/>
        </authorList>
    </citation>
    <scope>NUCLEOTIDE SEQUENCE [LARGE SCALE GENOMIC DNA]</scope>
    <source>
        <strain evidence="7 8">NCTC10913</strain>
    </source>
</reference>
<dbReference type="RefSeq" id="WP_185738801.1">
    <property type="nucleotide sequence ID" value="NZ_UYIN01000023.1"/>
</dbReference>
<keyword evidence="2 5" id="KW-0645">Protease</keyword>
<dbReference type="CDD" id="cd04847">
    <property type="entry name" value="Peptidases_S8_Subtilisin_like_2"/>
    <property type="match status" value="1"/>
</dbReference>
<dbReference type="InterPro" id="IPR000209">
    <property type="entry name" value="Peptidase_S8/S53_dom"/>
</dbReference>
<gene>
    <name evidence="7" type="ORF">NCTC10913_04734</name>
</gene>
<evidence type="ECO:0000259" key="6">
    <source>
        <dbReference type="Pfam" id="PF00082"/>
    </source>
</evidence>
<feature type="active site" description="Charge relay system" evidence="5">
    <location>
        <position position="298"/>
    </location>
</feature>
<evidence type="ECO:0000256" key="5">
    <source>
        <dbReference type="PROSITE-ProRule" id="PRU01240"/>
    </source>
</evidence>
<dbReference type="InterPro" id="IPR036852">
    <property type="entry name" value="Peptidase_S8/S53_dom_sf"/>
</dbReference>
<evidence type="ECO:0000313" key="8">
    <source>
        <dbReference type="Proteomes" id="UP000277570"/>
    </source>
</evidence>
<feature type="domain" description="Peptidase S8/S53" evidence="6">
    <location>
        <begin position="259"/>
        <end position="514"/>
    </location>
</feature>